<evidence type="ECO:0000256" key="3">
    <source>
        <dbReference type="ARBA" id="ARBA00010005"/>
    </source>
</evidence>
<dbReference type="GO" id="GO:0005739">
    <property type="term" value="C:mitochondrion"/>
    <property type="evidence" value="ECO:0007669"/>
    <property type="project" value="UniProtKB-SubCell"/>
</dbReference>
<dbReference type="Pfam" id="PF25137">
    <property type="entry name" value="ADH_Fe_C"/>
    <property type="match status" value="1"/>
</dbReference>
<dbReference type="EC" id="1.1.99.24" evidence="4"/>
<keyword evidence="5" id="KW-0809">Transit peptide</keyword>
<dbReference type="AlphaFoldDB" id="A0A6J7ILQ3"/>
<dbReference type="GO" id="GO:0047988">
    <property type="term" value="F:hydroxyacid-oxoacid transhydrogenase activity"/>
    <property type="evidence" value="ECO:0007669"/>
    <property type="project" value="UniProtKB-EC"/>
</dbReference>
<comment type="catalytic activity">
    <reaction evidence="8">
        <text>4-hydroxybutanoate + 2-oxoglutarate = (R)-2-hydroxyglutarate + succinate semialdehyde</text>
        <dbReference type="Rhea" id="RHEA:24734"/>
        <dbReference type="ChEBI" id="CHEBI:15801"/>
        <dbReference type="ChEBI" id="CHEBI:16724"/>
        <dbReference type="ChEBI" id="CHEBI:16810"/>
        <dbReference type="ChEBI" id="CHEBI:57706"/>
        <dbReference type="EC" id="1.1.99.24"/>
    </reaction>
</comment>
<dbReference type="Gene3D" id="3.40.50.1970">
    <property type="match status" value="1"/>
</dbReference>
<evidence type="ECO:0000256" key="8">
    <source>
        <dbReference type="ARBA" id="ARBA00049496"/>
    </source>
</evidence>
<dbReference type="InterPro" id="IPR056798">
    <property type="entry name" value="ADH_Fe_C"/>
</dbReference>
<dbReference type="InterPro" id="IPR042157">
    <property type="entry name" value="HOT"/>
</dbReference>
<comment type="similarity">
    <text evidence="3">Belongs to the iron-containing alcohol dehydrogenase family. Hydroxyacid-oxoacid transhydrogenase subfamily.</text>
</comment>
<dbReference type="PANTHER" id="PTHR11496:SF83">
    <property type="entry name" value="HYDROXYACID-OXOACID TRANSHYDROGENASE, MITOCHONDRIAL"/>
    <property type="match status" value="1"/>
</dbReference>
<dbReference type="PANTHER" id="PTHR11496">
    <property type="entry name" value="ALCOHOL DEHYDROGENASE"/>
    <property type="match status" value="1"/>
</dbReference>
<feature type="domain" description="Fe-containing alcohol dehydrogenase-like C-terminal" evidence="10">
    <location>
        <begin position="207"/>
        <end position="432"/>
    </location>
</feature>
<dbReference type="CDD" id="cd08190">
    <property type="entry name" value="HOT"/>
    <property type="match status" value="1"/>
</dbReference>
<sequence>MACCHSYFTPHEGGESVFAVDSSAIAFGPGVLAEAGDRARGLGMTRVALFTDSRVRQLPQLAQVWESLVGAGLDVVVFDEVRVEPTDESFAHAVRFATEGRFDGYVSVGGGSVIDTAKAANLYASYPADLLDYVNAPIGRALPVPGPLAPHIACPTTSGTGSECTGIAVFDLLSMHVKTGIASSRLKPSMALVDPTTTHSLPGAVVAASGFDVLCHALESYTARPFAARPAPASPALRPMSQGANPWSDMGCERALSLLGTHLERAVADPNDHEARSQMMWAATLAGIAFGNSGVHIPHAMAYSVAGMVHDFRPPGYPQDEPMVPHGMSVIVSAPTVFAHTAPACPDRHLRAAELLGADVAGAGLEDSGVLLAERLVVLMRATGMPNGMSGVGYGEVDVPGLTSGAWAQQRLLANAPCEVSEDLLADLYRGAMRLW</sequence>
<accession>A0A6J7ILQ3</accession>
<dbReference type="InterPro" id="IPR039697">
    <property type="entry name" value="Alcohol_dehydrogenase_Fe"/>
</dbReference>
<dbReference type="EMBL" id="CAFBNF010000014">
    <property type="protein sequence ID" value="CAB4931254.1"/>
    <property type="molecule type" value="Genomic_DNA"/>
</dbReference>
<evidence type="ECO:0000256" key="1">
    <source>
        <dbReference type="ARBA" id="ARBA00000813"/>
    </source>
</evidence>
<dbReference type="SUPFAM" id="SSF56796">
    <property type="entry name" value="Dehydroquinate synthase-like"/>
    <property type="match status" value="1"/>
</dbReference>
<dbReference type="Pfam" id="PF00465">
    <property type="entry name" value="Fe-ADH"/>
    <property type="match status" value="1"/>
</dbReference>
<gene>
    <name evidence="11" type="ORF">UFOPK3773_00254</name>
</gene>
<evidence type="ECO:0000256" key="5">
    <source>
        <dbReference type="ARBA" id="ARBA00022946"/>
    </source>
</evidence>
<keyword evidence="6" id="KW-0560">Oxidoreductase</keyword>
<dbReference type="GO" id="GO:0046872">
    <property type="term" value="F:metal ion binding"/>
    <property type="evidence" value="ECO:0007669"/>
    <property type="project" value="InterPro"/>
</dbReference>
<name>A0A6J7ILQ3_9ZZZZ</name>
<dbReference type="GO" id="GO:0004022">
    <property type="term" value="F:alcohol dehydrogenase (NAD+) activity"/>
    <property type="evidence" value="ECO:0007669"/>
    <property type="project" value="InterPro"/>
</dbReference>
<dbReference type="Gene3D" id="1.20.1090.10">
    <property type="entry name" value="Dehydroquinate synthase-like - alpha domain"/>
    <property type="match status" value="1"/>
</dbReference>
<dbReference type="PROSITE" id="PS00913">
    <property type="entry name" value="ADH_IRON_1"/>
    <property type="match status" value="1"/>
</dbReference>
<reference evidence="11" key="1">
    <citation type="submission" date="2020-05" db="EMBL/GenBank/DDBJ databases">
        <authorList>
            <person name="Chiriac C."/>
            <person name="Salcher M."/>
            <person name="Ghai R."/>
            <person name="Kavagutti S V."/>
        </authorList>
    </citation>
    <scope>NUCLEOTIDE SEQUENCE</scope>
</reference>
<feature type="domain" description="Alcohol dehydrogenase iron-type/glycerol dehydrogenase GldA" evidence="9">
    <location>
        <begin position="24"/>
        <end position="195"/>
    </location>
</feature>
<evidence type="ECO:0000256" key="4">
    <source>
        <dbReference type="ARBA" id="ARBA00013182"/>
    </source>
</evidence>
<evidence type="ECO:0000259" key="10">
    <source>
        <dbReference type="Pfam" id="PF25137"/>
    </source>
</evidence>
<comment type="subcellular location">
    <subcellularLocation>
        <location evidence="2">Mitochondrion</location>
    </subcellularLocation>
</comment>
<evidence type="ECO:0000256" key="6">
    <source>
        <dbReference type="ARBA" id="ARBA00023002"/>
    </source>
</evidence>
<dbReference type="InterPro" id="IPR018211">
    <property type="entry name" value="ADH_Fe_CS"/>
</dbReference>
<evidence type="ECO:0000259" key="9">
    <source>
        <dbReference type="Pfam" id="PF00465"/>
    </source>
</evidence>
<comment type="catalytic activity">
    <reaction evidence="1">
        <text>(S)-3-hydroxybutanoate + 2-oxoglutarate = (R)-2-hydroxyglutarate + acetoacetate</text>
        <dbReference type="Rhea" id="RHEA:23048"/>
        <dbReference type="ChEBI" id="CHEBI:11047"/>
        <dbReference type="ChEBI" id="CHEBI:13705"/>
        <dbReference type="ChEBI" id="CHEBI:15801"/>
        <dbReference type="ChEBI" id="CHEBI:16810"/>
        <dbReference type="EC" id="1.1.99.24"/>
    </reaction>
</comment>
<evidence type="ECO:0000256" key="7">
    <source>
        <dbReference type="ARBA" id="ARBA00023128"/>
    </source>
</evidence>
<proteinExistence type="inferred from homology"/>
<evidence type="ECO:0000313" key="11">
    <source>
        <dbReference type="EMBL" id="CAB4931254.1"/>
    </source>
</evidence>
<protein>
    <recommendedName>
        <fullName evidence="4">hydroxyacid-oxoacid transhydrogenase</fullName>
        <ecNumber evidence="4">1.1.99.24</ecNumber>
    </recommendedName>
</protein>
<keyword evidence="7" id="KW-0496">Mitochondrion</keyword>
<organism evidence="11">
    <name type="scientific">freshwater metagenome</name>
    <dbReference type="NCBI Taxonomy" id="449393"/>
    <lineage>
        <taxon>unclassified sequences</taxon>
        <taxon>metagenomes</taxon>
        <taxon>ecological metagenomes</taxon>
    </lineage>
</organism>
<dbReference type="FunFam" id="3.40.50.1970:FF:000003">
    <property type="entry name" value="Alcohol dehydrogenase, iron-containing"/>
    <property type="match status" value="1"/>
</dbReference>
<evidence type="ECO:0000256" key="2">
    <source>
        <dbReference type="ARBA" id="ARBA00004173"/>
    </source>
</evidence>
<dbReference type="InterPro" id="IPR001670">
    <property type="entry name" value="ADH_Fe/GldA"/>
</dbReference>